<dbReference type="EMBL" id="CM026428">
    <property type="protein sequence ID" value="KAG0565720.1"/>
    <property type="molecule type" value="Genomic_DNA"/>
</dbReference>
<dbReference type="AlphaFoldDB" id="A0A8T0H323"/>
<sequence>MWLCKNPLSKFYKSPLLQRHEPSQRRYIATTQTVTDVPRNDHEEKLPIEIMNCFKMVCPTISCKKRFTSSTERIKERKCLKFDSMLHSALRTSEMKLAAPSS</sequence>
<accession>A0A8T0H323</accession>
<reference evidence="1" key="1">
    <citation type="submission" date="2020-06" db="EMBL/GenBank/DDBJ databases">
        <title>WGS assembly of Ceratodon purpureus strain R40.</title>
        <authorList>
            <person name="Carey S.B."/>
            <person name="Jenkins J."/>
            <person name="Shu S."/>
            <person name="Lovell J.T."/>
            <person name="Sreedasyam A."/>
            <person name="Maumus F."/>
            <person name="Tiley G.P."/>
            <person name="Fernandez-Pozo N."/>
            <person name="Barry K."/>
            <person name="Chen C."/>
            <person name="Wang M."/>
            <person name="Lipzen A."/>
            <person name="Daum C."/>
            <person name="Saski C.A."/>
            <person name="Payton A.C."/>
            <person name="Mcbreen J.C."/>
            <person name="Conrad R.E."/>
            <person name="Kollar L.M."/>
            <person name="Olsson S."/>
            <person name="Huttunen S."/>
            <person name="Landis J.B."/>
            <person name="Wickett N.J."/>
            <person name="Johnson M.G."/>
            <person name="Rensing S.A."/>
            <person name="Grimwood J."/>
            <person name="Schmutz J."/>
            <person name="Mcdaniel S.F."/>
        </authorList>
    </citation>
    <scope>NUCLEOTIDE SEQUENCE</scope>
    <source>
        <strain evidence="1">R40</strain>
    </source>
</reference>
<comment type="caution">
    <text evidence="1">The sequence shown here is derived from an EMBL/GenBank/DDBJ whole genome shotgun (WGS) entry which is preliminary data.</text>
</comment>
<proteinExistence type="predicted"/>
<protein>
    <submittedName>
        <fullName evidence="1">Uncharacterized protein</fullName>
    </submittedName>
</protein>
<name>A0A8T0H323_CERPU</name>
<dbReference type="Proteomes" id="UP000822688">
    <property type="component" value="Chromosome 7"/>
</dbReference>
<gene>
    <name evidence="1" type="ORF">KC19_7G009900</name>
</gene>
<organism evidence="1 2">
    <name type="scientific">Ceratodon purpureus</name>
    <name type="common">Fire moss</name>
    <name type="synonym">Dicranum purpureum</name>
    <dbReference type="NCBI Taxonomy" id="3225"/>
    <lineage>
        <taxon>Eukaryota</taxon>
        <taxon>Viridiplantae</taxon>
        <taxon>Streptophyta</taxon>
        <taxon>Embryophyta</taxon>
        <taxon>Bryophyta</taxon>
        <taxon>Bryophytina</taxon>
        <taxon>Bryopsida</taxon>
        <taxon>Dicranidae</taxon>
        <taxon>Pseudoditrichales</taxon>
        <taxon>Ditrichaceae</taxon>
        <taxon>Ceratodon</taxon>
    </lineage>
</organism>
<keyword evidence="2" id="KW-1185">Reference proteome</keyword>
<evidence type="ECO:0000313" key="2">
    <source>
        <dbReference type="Proteomes" id="UP000822688"/>
    </source>
</evidence>
<evidence type="ECO:0000313" key="1">
    <source>
        <dbReference type="EMBL" id="KAG0565720.1"/>
    </source>
</evidence>